<feature type="repeat" description="RPEL" evidence="2">
    <location>
        <begin position="118"/>
        <end position="140"/>
    </location>
</feature>
<feature type="region of interest" description="Disordered" evidence="3">
    <location>
        <begin position="95"/>
        <end position="121"/>
    </location>
</feature>
<organism evidence="4 5">
    <name type="scientific">Limulus polyphemus</name>
    <name type="common">Atlantic horseshoe crab</name>
    <dbReference type="NCBI Taxonomy" id="6850"/>
    <lineage>
        <taxon>Eukaryota</taxon>
        <taxon>Metazoa</taxon>
        <taxon>Ecdysozoa</taxon>
        <taxon>Arthropoda</taxon>
        <taxon>Chelicerata</taxon>
        <taxon>Merostomata</taxon>
        <taxon>Xiphosura</taxon>
        <taxon>Limulidae</taxon>
        <taxon>Limulus</taxon>
    </lineage>
</organism>
<protein>
    <submittedName>
        <fullName evidence="5">Uncharacterized protein LOC111083045</fullName>
    </submittedName>
</protein>
<accession>A0ABM1RUB1</accession>
<dbReference type="RefSeq" id="XP_022234966.1">
    <property type="nucleotide sequence ID" value="XM_022379258.1"/>
</dbReference>
<dbReference type="InterPro" id="IPR004018">
    <property type="entry name" value="RPEL_repeat"/>
</dbReference>
<feature type="non-terminal residue" evidence="5">
    <location>
        <position position="140"/>
    </location>
</feature>
<evidence type="ECO:0000313" key="5">
    <source>
        <dbReference type="RefSeq" id="XP_022234966.1"/>
    </source>
</evidence>
<evidence type="ECO:0000256" key="2">
    <source>
        <dbReference type="PROSITE-ProRule" id="PRU00401"/>
    </source>
</evidence>
<gene>
    <name evidence="5" type="primary">LOC111083045</name>
</gene>
<evidence type="ECO:0000256" key="1">
    <source>
        <dbReference type="ARBA" id="ARBA00022737"/>
    </source>
</evidence>
<dbReference type="Gene3D" id="6.10.140.2040">
    <property type="match status" value="1"/>
</dbReference>
<feature type="compositionally biased region" description="Basic and acidic residues" evidence="3">
    <location>
        <begin position="112"/>
        <end position="121"/>
    </location>
</feature>
<dbReference type="GeneID" id="111083045"/>
<keyword evidence="1" id="KW-0677">Repeat</keyword>
<keyword evidence="4" id="KW-1185">Reference proteome</keyword>
<dbReference type="PROSITE" id="PS51073">
    <property type="entry name" value="RPEL"/>
    <property type="match status" value="1"/>
</dbReference>
<name>A0ABM1RUB1_LIMPO</name>
<evidence type="ECO:0000313" key="4">
    <source>
        <dbReference type="Proteomes" id="UP000694941"/>
    </source>
</evidence>
<reference evidence="5" key="1">
    <citation type="submission" date="2025-08" db="UniProtKB">
        <authorList>
            <consortium name="RefSeq"/>
        </authorList>
    </citation>
    <scope>IDENTIFICATION</scope>
    <source>
        <tissue evidence="5">Muscle</tissue>
    </source>
</reference>
<dbReference type="Proteomes" id="UP000694941">
    <property type="component" value="Unplaced"/>
</dbReference>
<evidence type="ECO:0000256" key="3">
    <source>
        <dbReference type="SAM" id="MobiDB-lite"/>
    </source>
</evidence>
<sequence length="140" mass="15662">MAAMLVCQASTIESEEGDTVNCKHCQAQGTGDNQIYWGIQLDQDLLETIISIYPEWFKDYNLNLTTMADWNANNTNGGVRSESSSTMIPLFQSCETNTPPKSVVDEGSLQKSMDKNKESLKKKLLQRRPISQLVEQGIMP</sequence>
<proteinExistence type="predicted"/>